<dbReference type="EMBL" id="UOFR01000013">
    <property type="protein sequence ID" value="VAW91883.1"/>
    <property type="molecule type" value="Genomic_DNA"/>
</dbReference>
<evidence type="ECO:0000256" key="1">
    <source>
        <dbReference type="ARBA" id="ARBA00004196"/>
    </source>
</evidence>
<evidence type="ECO:0000313" key="7">
    <source>
        <dbReference type="EMBL" id="VAW91883.1"/>
    </source>
</evidence>
<protein>
    <submittedName>
        <fullName evidence="7">Cytochrome c-type biogenesis protein CcmG/DsbE, thiol:disulfide oxidoreductase</fullName>
    </submittedName>
</protein>
<dbReference type="CDD" id="cd03010">
    <property type="entry name" value="TlpA_like_DsbE"/>
    <property type="match status" value="1"/>
</dbReference>
<dbReference type="GO" id="GO:0030288">
    <property type="term" value="C:outer membrane-bounded periplasmic space"/>
    <property type="evidence" value="ECO:0007669"/>
    <property type="project" value="InterPro"/>
</dbReference>
<dbReference type="GO" id="GO:0015036">
    <property type="term" value="F:disulfide oxidoreductase activity"/>
    <property type="evidence" value="ECO:0007669"/>
    <property type="project" value="InterPro"/>
</dbReference>
<dbReference type="InterPro" id="IPR013740">
    <property type="entry name" value="Redoxin"/>
</dbReference>
<dbReference type="SUPFAM" id="SSF52833">
    <property type="entry name" value="Thioredoxin-like"/>
    <property type="match status" value="1"/>
</dbReference>
<evidence type="ECO:0000256" key="3">
    <source>
        <dbReference type="ARBA" id="ARBA00022748"/>
    </source>
</evidence>
<dbReference type="GO" id="GO:0017004">
    <property type="term" value="P:cytochrome complex assembly"/>
    <property type="evidence" value="ECO:0007669"/>
    <property type="project" value="UniProtKB-KW"/>
</dbReference>
<organism evidence="7">
    <name type="scientific">hydrothermal vent metagenome</name>
    <dbReference type="NCBI Taxonomy" id="652676"/>
    <lineage>
        <taxon>unclassified sequences</taxon>
        <taxon>metagenomes</taxon>
        <taxon>ecological metagenomes</taxon>
    </lineage>
</organism>
<keyword evidence="3" id="KW-0201">Cytochrome c-type biogenesis</keyword>
<dbReference type="PANTHER" id="PTHR42852:SF6">
    <property type="entry name" value="THIOL:DISULFIDE INTERCHANGE PROTEIN DSBE"/>
    <property type="match status" value="1"/>
</dbReference>
<dbReference type="AlphaFoldDB" id="A0A3B0ZUZ7"/>
<reference evidence="7" key="1">
    <citation type="submission" date="2018-06" db="EMBL/GenBank/DDBJ databases">
        <authorList>
            <person name="Zhirakovskaya E."/>
        </authorList>
    </citation>
    <scope>NUCLEOTIDE SEQUENCE</scope>
</reference>
<dbReference type="PROSITE" id="PS51352">
    <property type="entry name" value="THIOREDOXIN_2"/>
    <property type="match status" value="1"/>
</dbReference>
<evidence type="ECO:0000256" key="5">
    <source>
        <dbReference type="ARBA" id="ARBA00023284"/>
    </source>
</evidence>
<dbReference type="Gene3D" id="3.40.30.10">
    <property type="entry name" value="Glutaredoxin"/>
    <property type="match status" value="1"/>
</dbReference>
<name>A0A3B0ZUZ7_9ZZZZ</name>
<evidence type="ECO:0000259" key="6">
    <source>
        <dbReference type="PROSITE" id="PS51352"/>
    </source>
</evidence>
<gene>
    <name evidence="7" type="ORF">MNBD_GAMMA21-2813</name>
</gene>
<keyword evidence="5" id="KW-0676">Redox-active center</keyword>
<dbReference type="InterPro" id="IPR013766">
    <property type="entry name" value="Thioredoxin_domain"/>
</dbReference>
<keyword evidence="4" id="KW-1015">Disulfide bond</keyword>
<feature type="domain" description="Thioredoxin" evidence="6">
    <location>
        <begin position="32"/>
        <end position="170"/>
    </location>
</feature>
<evidence type="ECO:0000256" key="2">
    <source>
        <dbReference type="ARBA" id="ARBA00007758"/>
    </source>
</evidence>
<dbReference type="InterPro" id="IPR004799">
    <property type="entry name" value="Periplasmic_diS_OxRdtase_DsbE"/>
</dbReference>
<sequence length="177" mass="19937">MLRYLIPLGIFVILVIFLAIGLQNDPRYVPSPLIGKPAPDFTLPRLFSPNTTFGPNQLKGKVWILNTWTSDCVGCRQEHPYLLELSKNKQINLIGLNYRDSNILAINLLKRHGNPYQVVVTDLDGSVGIDYGVYAVPETFIIDKKGIIRFKYIGPLFPDEINKTILPLIKKLNGEMG</sequence>
<dbReference type="Pfam" id="PF08534">
    <property type="entry name" value="Redoxin"/>
    <property type="match status" value="1"/>
</dbReference>
<dbReference type="InterPro" id="IPR036249">
    <property type="entry name" value="Thioredoxin-like_sf"/>
</dbReference>
<proteinExistence type="inferred from homology"/>
<evidence type="ECO:0000256" key="4">
    <source>
        <dbReference type="ARBA" id="ARBA00023157"/>
    </source>
</evidence>
<comment type="similarity">
    <text evidence="2">Belongs to the thioredoxin family. DsbE subfamily.</text>
</comment>
<dbReference type="PANTHER" id="PTHR42852">
    <property type="entry name" value="THIOL:DISULFIDE INTERCHANGE PROTEIN DSBE"/>
    <property type="match status" value="1"/>
</dbReference>
<accession>A0A3B0ZUZ7</accession>
<comment type="subcellular location">
    <subcellularLocation>
        <location evidence="1">Cell envelope</location>
    </subcellularLocation>
</comment>
<dbReference type="NCBIfam" id="TIGR00385">
    <property type="entry name" value="dsbE"/>
    <property type="match status" value="1"/>
</dbReference>
<dbReference type="InterPro" id="IPR050553">
    <property type="entry name" value="Thioredoxin_ResA/DsbE_sf"/>
</dbReference>